<dbReference type="InterPro" id="IPR016136">
    <property type="entry name" value="DNA_helicase_N/primase_C"/>
</dbReference>
<dbReference type="PROSITE" id="PS51199">
    <property type="entry name" value="SF4_HELICASE"/>
    <property type="match status" value="1"/>
</dbReference>
<dbReference type="GO" id="GO:0005524">
    <property type="term" value="F:ATP binding"/>
    <property type="evidence" value="ECO:0007669"/>
    <property type="project" value="UniProtKB-KW"/>
</dbReference>
<keyword evidence="4" id="KW-0547">Nucleotide-binding</keyword>
<dbReference type="SUPFAM" id="SSF52540">
    <property type="entry name" value="P-loop containing nucleoside triphosphate hydrolases"/>
    <property type="match status" value="1"/>
</dbReference>
<evidence type="ECO:0000256" key="5">
    <source>
        <dbReference type="ARBA" id="ARBA00022801"/>
    </source>
</evidence>
<keyword evidence="5" id="KW-0378">Hydrolase</keyword>
<evidence type="ECO:0000256" key="4">
    <source>
        <dbReference type="ARBA" id="ARBA00022741"/>
    </source>
</evidence>
<evidence type="ECO:0000256" key="9">
    <source>
        <dbReference type="ARBA" id="ARBA00023235"/>
    </source>
</evidence>
<evidence type="ECO:0000256" key="7">
    <source>
        <dbReference type="ARBA" id="ARBA00022840"/>
    </source>
</evidence>
<accession>A0A381PXW0</accession>
<dbReference type="GO" id="GO:0042802">
    <property type="term" value="F:identical protein binding"/>
    <property type="evidence" value="ECO:0007669"/>
    <property type="project" value="UniProtKB-ARBA"/>
</dbReference>
<proteinExistence type="inferred from homology"/>
<dbReference type="FunFam" id="1.10.860.10:FF:000001">
    <property type="entry name" value="Replicative DNA helicase"/>
    <property type="match status" value="1"/>
</dbReference>
<dbReference type="NCBIfam" id="NF004384">
    <property type="entry name" value="PRK05748.1"/>
    <property type="match status" value="1"/>
</dbReference>
<sequence>MAENKTEKNINLQPQSLEAEEAVLGAMMIDDAAANKAIGLLKSSHYFYKEAHKKIFEAMLILSEESNPIDTVSVSNELKKKKSLKSVGGLYYLTGLVDKVPTAANIETYASIVKEKGILRDLISASHYMSKKAFESGEDVATILDEAEQSIFSLTQQKDNKLFQHIQPILTQAIQNLEKMQSKKGAVVGIPSGIIDLDNVTAGFRKSDLIVIAGRPSMGKTALALSIARNAALESKVPTAIFSLEMSSDQLAQRLLSSEARIDGQKARTGRLQTARWKDVVIASGKLADAPLFIDDTAALSILDLRSRARRLKREENIGLLVVDYLQLMQGPRRSENRQQEISYITQSLKALAKELDIPVIALSQLSRAVESRTNKRPVLSDLRESGAIEQDADLVIFLYRPFVYDDKKVEEKGLAYLIVAKQRSGPTRTVKATFIDTYARFENYTDWSESENVS</sequence>
<evidence type="ECO:0000259" key="12">
    <source>
        <dbReference type="PROSITE" id="PS51199"/>
    </source>
</evidence>
<dbReference type="InterPro" id="IPR027417">
    <property type="entry name" value="P-loop_NTPase"/>
</dbReference>
<feature type="domain" description="SF4 helicase" evidence="12">
    <location>
        <begin position="183"/>
        <end position="449"/>
    </location>
</feature>
<keyword evidence="8" id="KW-0238">DNA-binding</keyword>
<dbReference type="InterPro" id="IPR007693">
    <property type="entry name" value="DNA_helicase_DnaB-like_N"/>
</dbReference>
<keyword evidence="9" id="KW-0413">Isomerase</keyword>
<dbReference type="InterPro" id="IPR007692">
    <property type="entry name" value="DNA_helicase_DnaB"/>
</dbReference>
<dbReference type="NCBIfam" id="TIGR00665">
    <property type="entry name" value="DnaB"/>
    <property type="match status" value="1"/>
</dbReference>
<evidence type="ECO:0000313" key="13">
    <source>
        <dbReference type="EMBL" id="SUZ71905.1"/>
    </source>
</evidence>
<dbReference type="InterPro" id="IPR003593">
    <property type="entry name" value="AAA+_ATPase"/>
</dbReference>
<dbReference type="SMART" id="SM00382">
    <property type="entry name" value="AAA"/>
    <property type="match status" value="1"/>
</dbReference>
<dbReference type="InterPro" id="IPR007694">
    <property type="entry name" value="DNA_helicase_DnaB-like_C"/>
</dbReference>
<dbReference type="GO" id="GO:0043139">
    <property type="term" value="F:5'-3' DNA helicase activity"/>
    <property type="evidence" value="ECO:0007669"/>
    <property type="project" value="UniProtKB-EC"/>
</dbReference>
<dbReference type="Gene3D" id="1.10.860.10">
    <property type="entry name" value="DNAb Helicase, Chain A"/>
    <property type="match status" value="1"/>
</dbReference>
<dbReference type="PANTHER" id="PTHR30153:SF2">
    <property type="entry name" value="REPLICATIVE DNA HELICASE"/>
    <property type="match status" value="1"/>
</dbReference>
<dbReference type="GO" id="GO:0005829">
    <property type="term" value="C:cytosol"/>
    <property type="evidence" value="ECO:0007669"/>
    <property type="project" value="TreeGrafter"/>
</dbReference>
<dbReference type="GO" id="GO:1990077">
    <property type="term" value="C:primosome complex"/>
    <property type="evidence" value="ECO:0007669"/>
    <property type="project" value="UniProtKB-KW"/>
</dbReference>
<dbReference type="FunFam" id="3.40.50.300:FF:000076">
    <property type="entry name" value="Replicative DNA helicase"/>
    <property type="match status" value="1"/>
</dbReference>
<dbReference type="GO" id="GO:0006269">
    <property type="term" value="P:DNA replication, synthesis of primer"/>
    <property type="evidence" value="ECO:0007669"/>
    <property type="project" value="UniProtKB-KW"/>
</dbReference>
<dbReference type="EMBL" id="UINC01001138">
    <property type="protein sequence ID" value="SUZ71905.1"/>
    <property type="molecule type" value="Genomic_DNA"/>
</dbReference>
<keyword evidence="2" id="KW-0639">Primosome</keyword>
<dbReference type="GO" id="GO:0003677">
    <property type="term" value="F:DNA binding"/>
    <property type="evidence" value="ECO:0007669"/>
    <property type="project" value="UniProtKB-KW"/>
</dbReference>
<dbReference type="Pfam" id="PF00772">
    <property type="entry name" value="DnaB"/>
    <property type="match status" value="1"/>
</dbReference>
<dbReference type="Pfam" id="PF03796">
    <property type="entry name" value="DnaB_C"/>
    <property type="match status" value="1"/>
</dbReference>
<dbReference type="CDD" id="cd00984">
    <property type="entry name" value="DnaB_C"/>
    <property type="match status" value="1"/>
</dbReference>
<comment type="catalytic activity">
    <reaction evidence="11">
        <text>ATP + H2O = ADP + phosphate + H(+)</text>
        <dbReference type="Rhea" id="RHEA:13065"/>
        <dbReference type="ChEBI" id="CHEBI:15377"/>
        <dbReference type="ChEBI" id="CHEBI:15378"/>
        <dbReference type="ChEBI" id="CHEBI:30616"/>
        <dbReference type="ChEBI" id="CHEBI:43474"/>
        <dbReference type="ChEBI" id="CHEBI:456216"/>
        <dbReference type="EC" id="5.6.2.3"/>
    </reaction>
</comment>
<evidence type="ECO:0000256" key="3">
    <source>
        <dbReference type="ARBA" id="ARBA00022705"/>
    </source>
</evidence>
<protein>
    <recommendedName>
        <fullName evidence="10">DNA 5'-3' helicase</fullName>
        <ecNumber evidence="10">5.6.2.3</ecNumber>
    </recommendedName>
</protein>
<keyword evidence="7" id="KW-0067">ATP-binding</keyword>
<evidence type="ECO:0000256" key="2">
    <source>
        <dbReference type="ARBA" id="ARBA00022515"/>
    </source>
</evidence>
<name>A0A381PXW0_9ZZZZ</name>
<dbReference type="Gene3D" id="3.40.50.300">
    <property type="entry name" value="P-loop containing nucleotide triphosphate hydrolases"/>
    <property type="match status" value="1"/>
</dbReference>
<evidence type="ECO:0000256" key="1">
    <source>
        <dbReference type="ARBA" id="ARBA00008428"/>
    </source>
</evidence>
<comment type="similarity">
    <text evidence="1">Belongs to the helicase family. DnaB subfamily.</text>
</comment>
<organism evidence="13">
    <name type="scientific">marine metagenome</name>
    <dbReference type="NCBI Taxonomy" id="408172"/>
    <lineage>
        <taxon>unclassified sequences</taxon>
        <taxon>metagenomes</taxon>
        <taxon>ecological metagenomes</taxon>
    </lineage>
</organism>
<dbReference type="InterPro" id="IPR036185">
    <property type="entry name" value="DNA_heli_DnaB-like_N_sf"/>
</dbReference>
<evidence type="ECO:0000256" key="10">
    <source>
        <dbReference type="ARBA" id="ARBA00044969"/>
    </source>
</evidence>
<dbReference type="AlphaFoldDB" id="A0A381PXW0"/>
<gene>
    <name evidence="13" type="ORF">METZ01_LOCUS24759</name>
</gene>
<evidence type="ECO:0000256" key="11">
    <source>
        <dbReference type="ARBA" id="ARBA00048954"/>
    </source>
</evidence>
<evidence type="ECO:0000256" key="8">
    <source>
        <dbReference type="ARBA" id="ARBA00023125"/>
    </source>
</evidence>
<reference evidence="13" key="1">
    <citation type="submission" date="2018-05" db="EMBL/GenBank/DDBJ databases">
        <authorList>
            <person name="Lanie J.A."/>
            <person name="Ng W.-L."/>
            <person name="Kazmierczak K.M."/>
            <person name="Andrzejewski T.M."/>
            <person name="Davidsen T.M."/>
            <person name="Wayne K.J."/>
            <person name="Tettelin H."/>
            <person name="Glass J.I."/>
            <person name="Rusch D."/>
            <person name="Podicherti R."/>
            <person name="Tsui H.-C.T."/>
            <person name="Winkler M.E."/>
        </authorList>
    </citation>
    <scope>NUCLEOTIDE SEQUENCE</scope>
</reference>
<keyword evidence="6" id="KW-0347">Helicase</keyword>
<evidence type="ECO:0000256" key="6">
    <source>
        <dbReference type="ARBA" id="ARBA00022806"/>
    </source>
</evidence>
<dbReference type="EC" id="5.6.2.3" evidence="10"/>
<dbReference type="SUPFAM" id="SSF48024">
    <property type="entry name" value="N-terminal domain of DnaB helicase"/>
    <property type="match status" value="1"/>
</dbReference>
<dbReference type="GO" id="GO:0016787">
    <property type="term" value="F:hydrolase activity"/>
    <property type="evidence" value="ECO:0007669"/>
    <property type="project" value="UniProtKB-KW"/>
</dbReference>
<dbReference type="PANTHER" id="PTHR30153">
    <property type="entry name" value="REPLICATIVE DNA HELICASE DNAB"/>
    <property type="match status" value="1"/>
</dbReference>
<keyword evidence="3" id="KW-0235">DNA replication</keyword>